<dbReference type="EMBL" id="LJQN01000032">
    <property type="protein sequence ID" value="KPX57761.1"/>
    <property type="molecule type" value="Genomic_DNA"/>
</dbReference>
<dbReference type="NCBIfam" id="TIGR03751">
    <property type="entry name" value="conj_TIGR03751"/>
    <property type="match status" value="1"/>
</dbReference>
<proteinExistence type="predicted"/>
<comment type="caution">
    <text evidence="1">The sequence shown here is derived from an EMBL/GenBank/DDBJ whole genome shotgun (WGS) entry which is preliminary data.</text>
</comment>
<dbReference type="AlphaFoldDB" id="A0AB34UCA8"/>
<evidence type="ECO:0008006" key="3">
    <source>
        <dbReference type="Google" id="ProtNLM"/>
    </source>
</evidence>
<accession>A0AB34UCA8</accession>
<evidence type="ECO:0000313" key="1">
    <source>
        <dbReference type="EMBL" id="KPX57761.1"/>
    </source>
</evidence>
<sequence>MPMPTWIDHVRSARSAVLYCSFVAVLLTGCSTDKEQMLPHGQNTMMDVWNQGTTGSAGSAGSASSRQLLDARSELRRPIDVRATQPLQDGAAYTRTAQNEIYSQFKRLPNPDLVMYVFPHLAGSDPAPVPGYTTVFPLYQRVQYAMPGERVEDY</sequence>
<protein>
    <recommendedName>
        <fullName evidence="3">Signal recognition particle GTPase</fullName>
    </recommendedName>
</protein>
<dbReference type="Proteomes" id="UP000050545">
    <property type="component" value="Unassembled WGS sequence"/>
</dbReference>
<reference evidence="1 2" key="1">
    <citation type="submission" date="2015-09" db="EMBL/GenBank/DDBJ databases">
        <title>Genome announcement of multiple Pseudomonas syringae strains.</title>
        <authorList>
            <person name="Thakur S."/>
            <person name="Wang P.W."/>
            <person name="Gong Y."/>
            <person name="Weir B.S."/>
            <person name="Guttman D.S."/>
        </authorList>
    </citation>
    <scope>NUCLEOTIDE SEQUENCE [LARGE SCALE GENOMIC DNA]</scope>
    <source>
        <strain evidence="1 2">ICMP9623</strain>
    </source>
</reference>
<dbReference type="InterPro" id="IPR022262">
    <property type="entry name" value="Lipoprot_put"/>
</dbReference>
<organism evidence="1 2">
    <name type="scientific">Pseudomonas amygdali pv. hibisci</name>
    <dbReference type="NCBI Taxonomy" id="251723"/>
    <lineage>
        <taxon>Bacteria</taxon>
        <taxon>Pseudomonadati</taxon>
        <taxon>Pseudomonadota</taxon>
        <taxon>Gammaproteobacteria</taxon>
        <taxon>Pseudomonadales</taxon>
        <taxon>Pseudomonadaceae</taxon>
        <taxon>Pseudomonas</taxon>
        <taxon>Pseudomonas amygdali</taxon>
    </lineage>
</organism>
<evidence type="ECO:0000313" key="2">
    <source>
        <dbReference type="Proteomes" id="UP000050545"/>
    </source>
</evidence>
<dbReference type="RefSeq" id="WP_057404248.1">
    <property type="nucleotide sequence ID" value="NZ_LJQN01000032.1"/>
</dbReference>
<gene>
    <name evidence="1" type="ORF">ALO67_02963</name>
</gene>
<name>A0AB34UCA8_PSEA0</name>